<dbReference type="InterPro" id="IPR052976">
    <property type="entry name" value="Scoloptoxin-like"/>
</dbReference>
<accession>A0A8T0E570</accession>
<feature type="domain" description="Chitin-binding type-2" evidence="3">
    <location>
        <begin position="186"/>
        <end position="244"/>
    </location>
</feature>
<evidence type="ECO:0000259" key="3">
    <source>
        <dbReference type="PROSITE" id="PS50940"/>
    </source>
</evidence>
<dbReference type="InterPro" id="IPR036508">
    <property type="entry name" value="Chitin-bd_dom_sf"/>
</dbReference>
<dbReference type="InterPro" id="IPR002557">
    <property type="entry name" value="Chitin-bd_dom"/>
</dbReference>
<dbReference type="Pfam" id="PF01607">
    <property type="entry name" value="CBM_14"/>
    <property type="match status" value="1"/>
</dbReference>
<sequence>MLIQVCLLLLSIGVYASYADDPESTTKDELFDELDFVFPTNFLSRYPEEGEFFRLKIIMYLFFNIFAKYLGENEPIKFWSKFNQNDFNRVAIDAAFYEYLTEFTDRKTKRLFYHLESSARSQEDIAIDRIGNYLDNLSAETTADPTETQTKTEDYKDHETEASSQIPPFGIPGKDFPSYCDIPQTSFTCENKLIPGIYADEETKCQVFHACWPHRMDSFLCPIGTTFNQALSTCDLWHESDCTSTALPSNNFSFFKSKTTKNTEPTVTAETQTTSKYPSVFSPEPESPEYDGTCQSLISKSLKHRMKVLPVKCKVTNLKPKLSDKLKKYDGKRYIRLMADTLSKTFRDMFAFIVKATELGSSKIASFYSTVKQPKLKTEKQTPKSHSKILKATTEFTSTHEEVDPTIEVNHSSTELPSDELRLQLNPRFKREAERHVHSVRKSTLLKPSKPSEESKKHVFDIMMASMELGGSILNDNVLPFMDKIVLDSRRKMTKSKKV</sequence>
<evidence type="ECO:0000256" key="2">
    <source>
        <dbReference type="SAM" id="SignalP"/>
    </source>
</evidence>
<keyword evidence="2" id="KW-0732">Signal</keyword>
<feature type="region of interest" description="Disordered" evidence="1">
    <location>
        <begin position="141"/>
        <end position="167"/>
    </location>
</feature>
<dbReference type="Gene3D" id="2.170.140.10">
    <property type="entry name" value="Chitin binding domain"/>
    <property type="match status" value="1"/>
</dbReference>
<evidence type="ECO:0000313" key="4">
    <source>
        <dbReference type="EMBL" id="KAF8766654.1"/>
    </source>
</evidence>
<dbReference type="PROSITE" id="PS50940">
    <property type="entry name" value="CHIT_BIND_II"/>
    <property type="match status" value="1"/>
</dbReference>
<dbReference type="GO" id="GO:0008061">
    <property type="term" value="F:chitin binding"/>
    <property type="evidence" value="ECO:0007669"/>
    <property type="project" value="InterPro"/>
</dbReference>
<dbReference type="PANTHER" id="PTHR22933:SF43">
    <property type="entry name" value="LP10131P"/>
    <property type="match status" value="1"/>
</dbReference>
<feature type="chain" id="PRO_5035851535" evidence="2">
    <location>
        <begin position="17"/>
        <end position="499"/>
    </location>
</feature>
<dbReference type="SMART" id="SM00494">
    <property type="entry name" value="ChtBD2"/>
    <property type="match status" value="1"/>
</dbReference>
<comment type="caution">
    <text evidence="4">The sequence shown here is derived from an EMBL/GenBank/DDBJ whole genome shotgun (WGS) entry which is preliminary data.</text>
</comment>
<dbReference type="PANTHER" id="PTHR22933">
    <property type="entry name" value="FI18007P1-RELATED"/>
    <property type="match status" value="1"/>
</dbReference>
<dbReference type="EMBL" id="JABXBU010002230">
    <property type="protein sequence ID" value="KAF8766654.1"/>
    <property type="molecule type" value="Genomic_DNA"/>
</dbReference>
<organism evidence="4 5">
    <name type="scientific">Argiope bruennichi</name>
    <name type="common">Wasp spider</name>
    <name type="synonym">Aranea bruennichi</name>
    <dbReference type="NCBI Taxonomy" id="94029"/>
    <lineage>
        <taxon>Eukaryota</taxon>
        <taxon>Metazoa</taxon>
        <taxon>Ecdysozoa</taxon>
        <taxon>Arthropoda</taxon>
        <taxon>Chelicerata</taxon>
        <taxon>Arachnida</taxon>
        <taxon>Araneae</taxon>
        <taxon>Araneomorphae</taxon>
        <taxon>Entelegynae</taxon>
        <taxon>Araneoidea</taxon>
        <taxon>Araneidae</taxon>
        <taxon>Argiope</taxon>
    </lineage>
</organism>
<dbReference type="Proteomes" id="UP000807504">
    <property type="component" value="Unassembled WGS sequence"/>
</dbReference>
<name>A0A8T0E570_ARGBR</name>
<feature type="compositionally biased region" description="Low complexity" evidence="1">
    <location>
        <begin position="265"/>
        <end position="284"/>
    </location>
</feature>
<protein>
    <submittedName>
        <fullName evidence="4">U-scoloptoxin(01)-Er1a like protein</fullName>
    </submittedName>
</protein>
<reference evidence="4" key="2">
    <citation type="submission" date="2020-06" db="EMBL/GenBank/DDBJ databases">
        <authorList>
            <person name="Sheffer M."/>
        </authorList>
    </citation>
    <scope>NUCLEOTIDE SEQUENCE</scope>
</reference>
<evidence type="ECO:0000313" key="5">
    <source>
        <dbReference type="Proteomes" id="UP000807504"/>
    </source>
</evidence>
<reference evidence="4" key="1">
    <citation type="journal article" date="2020" name="bioRxiv">
        <title>Chromosome-level reference genome of the European wasp spider Argiope bruennichi: a resource for studies on range expansion and evolutionary adaptation.</title>
        <authorList>
            <person name="Sheffer M.M."/>
            <person name="Hoppe A."/>
            <person name="Krehenwinkel H."/>
            <person name="Uhl G."/>
            <person name="Kuss A.W."/>
            <person name="Jensen L."/>
            <person name="Jensen C."/>
            <person name="Gillespie R.G."/>
            <person name="Hoff K.J."/>
            <person name="Prost S."/>
        </authorList>
    </citation>
    <scope>NUCLEOTIDE SEQUENCE</scope>
</reference>
<dbReference type="GO" id="GO:0005576">
    <property type="term" value="C:extracellular region"/>
    <property type="evidence" value="ECO:0007669"/>
    <property type="project" value="InterPro"/>
</dbReference>
<feature type="region of interest" description="Disordered" evidence="1">
    <location>
        <begin position="265"/>
        <end position="288"/>
    </location>
</feature>
<feature type="compositionally biased region" description="Basic and acidic residues" evidence="1">
    <location>
        <begin position="150"/>
        <end position="161"/>
    </location>
</feature>
<dbReference type="AlphaFoldDB" id="A0A8T0E570"/>
<keyword evidence="5" id="KW-1185">Reference proteome</keyword>
<feature type="signal peptide" evidence="2">
    <location>
        <begin position="1"/>
        <end position="16"/>
    </location>
</feature>
<evidence type="ECO:0000256" key="1">
    <source>
        <dbReference type="SAM" id="MobiDB-lite"/>
    </source>
</evidence>
<gene>
    <name evidence="4" type="ORF">HNY73_019698</name>
</gene>
<dbReference type="SUPFAM" id="SSF57625">
    <property type="entry name" value="Invertebrate chitin-binding proteins"/>
    <property type="match status" value="1"/>
</dbReference>
<proteinExistence type="predicted"/>